<keyword evidence="10 12" id="KW-0675">Receptor</keyword>
<comment type="subcellular location">
    <subcellularLocation>
        <location evidence="1">Endoplasmic reticulum membrane</location>
        <topology evidence="1">Single-pass membrane protein</topology>
    </subcellularLocation>
</comment>
<protein>
    <recommendedName>
        <fullName evidence="3">Signal recognition particle receptor subunit beta</fullName>
    </recommendedName>
</protein>
<evidence type="ECO:0000256" key="7">
    <source>
        <dbReference type="ARBA" id="ARBA00022989"/>
    </source>
</evidence>
<keyword evidence="9 11" id="KW-0472">Membrane</keyword>
<evidence type="ECO:0000256" key="2">
    <source>
        <dbReference type="ARBA" id="ARBA00005619"/>
    </source>
</evidence>
<evidence type="ECO:0000313" key="13">
    <source>
        <dbReference type="Proteomes" id="UP000199727"/>
    </source>
</evidence>
<dbReference type="SUPFAM" id="SSF52540">
    <property type="entry name" value="P-loop containing nucleoside triphosphate hydrolases"/>
    <property type="match status" value="1"/>
</dbReference>
<evidence type="ECO:0000256" key="4">
    <source>
        <dbReference type="ARBA" id="ARBA00022692"/>
    </source>
</evidence>
<dbReference type="Proteomes" id="UP000199727">
    <property type="component" value="Unassembled WGS sequence"/>
</dbReference>
<evidence type="ECO:0000256" key="11">
    <source>
        <dbReference type="SAM" id="Phobius"/>
    </source>
</evidence>
<dbReference type="InterPro" id="IPR027417">
    <property type="entry name" value="P-loop_NTPase"/>
</dbReference>
<comment type="similarity">
    <text evidence="2">Belongs to the SRP receptor beta subunit family.</text>
</comment>
<feature type="transmembrane region" description="Helical" evidence="11">
    <location>
        <begin position="40"/>
        <end position="57"/>
    </location>
</feature>
<evidence type="ECO:0000256" key="8">
    <source>
        <dbReference type="ARBA" id="ARBA00023134"/>
    </source>
</evidence>
<evidence type="ECO:0000256" key="10">
    <source>
        <dbReference type="ARBA" id="ARBA00023170"/>
    </source>
</evidence>
<keyword evidence="5" id="KW-0547">Nucleotide-binding</keyword>
<proteinExistence type="inferred from homology"/>
<organism evidence="12 13">
    <name type="scientific">Cryptococcus neoformans Tu259-1</name>
    <dbReference type="NCBI Taxonomy" id="1230072"/>
    <lineage>
        <taxon>Eukaryota</taxon>
        <taxon>Fungi</taxon>
        <taxon>Dikarya</taxon>
        <taxon>Basidiomycota</taxon>
        <taxon>Agaricomycotina</taxon>
        <taxon>Tremellomycetes</taxon>
        <taxon>Tremellales</taxon>
        <taxon>Cryptococcaceae</taxon>
        <taxon>Cryptococcus</taxon>
        <taxon>Cryptococcus neoformans species complex</taxon>
    </lineage>
</organism>
<dbReference type="InterPro" id="IPR019009">
    <property type="entry name" value="SRP_receptor_beta_su"/>
</dbReference>
<dbReference type="Pfam" id="PF09439">
    <property type="entry name" value="SRPRB"/>
    <property type="match status" value="1"/>
</dbReference>
<comment type="caution">
    <text evidence="12">The sequence shown here is derived from an EMBL/GenBank/DDBJ whole genome shotgun (WGS) entry which is preliminary data.</text>
</comment>
<keyword evidence="6" id="KW-0256">Endoplasmic reticulum</keyword>
<keyword evidence="4 11" id="KW-0812">Transmembrane</keyword>
<evidence type="ECO:0000256" key="1">
    <source>
        <dbReference type="ARBA" id="ARBA00004389"/>
    </source>
</evidence>
<sequence>MSHPGMADPAISIKPQSEISPEASSLTALLAHPLLQDPKFVAAAGGLALLLLFLTFFRQGKKTNKRNGPATVLLVGPSDGGKTSLFTKLIHGIYPQTHTSIVPSDTTFDLDSPYEDGQKKQIRLIDIPGHPRLRDEVKKYIADSAGVVFVMDIQGIVRNASGVAEQLPPILTALSNVSARLPPSAPPPKLLLLAHKADLLARPTPSPSHCPPEIPSSTLTASTDRLRSILTREMDRLKSTRGGTGGKIEGIGKVAGTSGGFFSKLFGGGAGDVAGEDEGDDDESLIWGGKGPFKWEDVEGVEVEWGASGLGATKGKPETESGNGLDELKAFLWDI</sequence>
<dbReference type="Gene3D" id="3.40.50.300">
    <property type="entry name" value="P-loop containing nucleotide triphosphate hydrolases"/>
    <property type="match status" value="1"/>
</dbReference>
<dbReference type="GO" id="GO:0005789">
    <property type="term" value="C:endoplasmic reticulum membrane"/>
    <property type="evidence" value="ECO:0007669"/>
    <property type="project" value="UniProtKB-SubCell"/>
</dbReference>
<evidence type="ECO:0000256" key="3">
    <source>
        <dbReference type="ARBA" id="ARBA00020256"/>
    </source>
</evidence>
<evidence type="ECO:0000256" key="9">
    <source>
        <dbReference type="ARBA" id="ARBA00023136"/>
    </source>
</evidence>
<evidence type="ECO:0000313" key="12">
    <source>
        <dbReference type="EMBL" id="OXG28273.1"/>
    </source>
</evidence>
<evidence type="ECO:0000256" key="6">
    <source>
        <dbReference type="ARBA" id="ARBA00022824"/>
    </source>
</evidence>
<dbReference type="CDD" id="cd04105">
    <property type="entry name" value="SR_beta"/>
    <property type="match status" value="1"/>
</dbReference>
<gene>
    <name evidence="12" type="ORF">C361_00971</name>
</gene>
<dbReference type="OrthoDB" id="41266at2759"/>
<keyword evidence="8" id="KW-0342">GTP-binding</keyword>
<dbReference type="EMBL" id="AMKT01000016">
    <property type="protein sequence ID" value="OXG28273.1"/>
    <property type="molecule type" value="Genomic_DNA"/>
</dbReference>
<accession>A0A854QNM3</accession>
<dbReference type="AlphaFoldDB" id="A0A854QNM3"/>
<dbReference type="GO" id="GO:0005525">
    <property type="term" value="F:GTP binding"/>
    <property type="evidence" value="ECO:0007669"/>
    <property type="project" value="UniProtKB-KW"/>
</dbReference>
<reference evidence="12 13" key="1">
    <citation type="submission" date="2017-06" db="EMBL/GenBank/DDBJ databases">
        <title>Global population genomics of the pathogenic fungus Cryptococcus neoformans var. grubii.</title>
        <authorList>
            <person name="Cuomo C."/>
            <person name="Litvintseva A."/>
            <person name="Chen Y."/>
            <person name="Young S."/>
            <person name="Zeng Q."/>
            <person name="Chapman S."/>
            <person name="Gujja S."/>
            <person name="Saif S."/>
            <person name="Birren B."/>
        </authorList>
    </citation>
    <scope>NUCLEOTIDE SEQUENCE [LARGE SCALE GENOMIC DNA]</scope>
    <source>
        <strain evidence="12 13">Tu259-1</strain>
    </source>
</reference>
<keyword evidence="7 11" id="KW-1133">Transmembrane helix</keyword>
<evidence type="ECO:0000256" key="5">
    <source>
        <dbReference type="ARBA" id="ARBA00022741"/>
    </source>
</evidence>
<name>A0A854QNM3_CRYNE</name>